<comment type="catalytic activity">
    <reaction evidence="8">
        <text>guanosine(26) in tRNA + 2 S-adenosyl-L-methionine = N(2)-dimethylguanosine(26) in tRNA + 2 S-adenosyl-L-homocysteine + 2 H(+)</text>
        <dbReference type="Rhea" id="RHEA:43140"/>
        <dbReference type="Rhea" id="RHEA-COMP:10359"/>
        <dbReference type="Rhea" id="RHEA-COMP:10360"/>
        <dbReference type="ChEBI" id="CHEBI:15378"/>
        <dbReference type="ChEBI" id="CHEBI:57856"/>
        <dbReference type="ChEBI" id="CHEBI:59789"/>
        <dbReference type="ChEBI" id="CHEBI:74269"/>
        <dbReference type="ChEBI" id="CHEBI:74513"/>
        <dbReference type="EC" id="2.1.1.216"/>
    </reaction>
</comment>
<evidence type="ECO:0000256" key="5">
    <source>
        <dbReference type="ARBA" id="ARBA00022694"/>
    </source>
</evidence>
<dbReference type="EMBL" id="JABEBT010000012">
    <property type="protein sequence ID" value="KAF7638365.1"/>
    <property type="molecule type" value="Genomic_DNA"/>
</dbReference>
<dbReference type="GO" id="GO:0002940">
    <property type="term" value="P:tRNA N2-guanine methylation"/>
    <property type="evidence" value="ECO:0007669"/>
    <property type="project" value="TreeGrafter"/>
</dbReference>
<dbReference type="Proteomes" id="UP000605970">
    <property type="component" value="Unassembled WGS sequence"/>
</dbReference>
<dbReference type="PANTHER" id="PTHR10631">
    <property type="entry name" value="N 2 ,N 2 -DIMETHYLGUANOSINE TRNA METHYLTRANSFERASE"/>
    <property type="match status" value="1"/>
</dbReference>
<dbReference type="OrthoDB" id="6349953at2759"/>
<dbReference type="Gene3D" id="3.30.56.70">
    <property type="entry name" value="N2,N2-dimethylguanosine tRNA methyltransferase, C-terminal domain"/>
    <property type="match status" value="1"/>
</dbReference>
<keyword evidence="13" id="KW-1185">Reference proteome</keyword>
<dbReference type="EC" id="2.1.1.216" evidence="7"/>
<name>A0A8S9ZZ12_9BILA</name>
<keyword evidence="6 10" id="KW-0694">RNA-binding</keyword>
<feature type="region of interest" description="Disordered" evidence="11">
    <location>
        <begin position="146"/>
        <end position="169"/>
    </location>
</feature>
<organism evidence="12 13">
    <name type="scientific">Meloidogyne graminicola</name>
    <dbReference type="NCBI Taxonomy" id="189291"/>
    <lineage>
        <taxon>Eukaryota</taxon>
        <taxon>Metazoa</taxon>
        <taxon>Ecdysozoa</taxon>
        <taxon>Nematoda</taxon>
        <taxon>Chromadorea</taxon>
        <taxon>Rhabditida</taxon>
        <taxon>Tylenchina</taxon>
        <taxon>Tylenchomorpha</taxon>
        <taxon>Tylenchoidea</taxon>
        <taxon>Meloidogynidae</taxon>
        <taxon>Meloidogyninae</taxon>
        <taxon>Meloidogyne</taxon>
    </lineage>
</organism>
<protein>
    <recommendedName>
        <fullName evidence="9">tRNA (guanine(26)-N(2))-dimethyltransferase</fullName>
        <ecNumber evidence="7">2.1.1.216</ecNumber>
    </recommendedName>
</protein>
<keyword evidence="1 10" id="KW-0820">tRNA-binding</keyword>
<sequence length="169" mass="19268">SLKEENNLNQFGTIKRLIGVLTLVLEELNDQPLFYEFEQLMRVIKCASTPKNILVRSALLNAGFRCSGSHCSPQALKTDAPAEFLWDICREWVRSRKIINTKSTFEKNKIYIFIYIFSRSVDFTLHKEAIPQSKIGNILRFQDNKGKNWGPKSKAKGSISSHKAGFVNS</sequence>
<evidence type="ECO:0000313" key="13">
    <source>
        <dbReference type="Proteomes" id="UP000605970"/>
    </source>
</evidence>
<evidence type="ECO:0000256" key="1">
    <source>
        <dbReference type="ARBA" id="ARBA00022555"/>
    </source>
</evidence>
<dbReference type="GO" id="GO:0005634">
    <property type="term" value="C:nucleus"/>
    <property type="evidence" value="ECO:0007669"/>
    <property type="project" value="TreeGrafter"/>
</dbReference>
<keyword evidence="2 10" id="KW-0489">Methyltransferase</keyword>
<evidence type="ECO:0000256" key="3">
    <source>
        <dbReference type="ARBA" id="ARBA00022679"/>
    </source>
</evidence>
<evidence type="ECO:0000256" key="4">
    <source>
        <dbReference type="ARBA" id="ARBA00022691"/>
    </source>
</evidence>
<keyword evidence="3 10" id="KW-0808">Transferase</keyword>
<reference evidence="12" key="1">
    <citation type="journal article" date="2020" name="Ecol. Evol.">
        <title>Genome structure and content of the rice root-knot nematode (Meloidogyne graminicola).</title>
        <authorList>
            <person name="Phan N.T."/>
            <person name="Danchin E.G.J."/>
            <person name="Klopp C."/>
            <person name="Perfus-Barbeoch L."/>
            <person name="Kozlowski D.K."/>
            <person name="Koutsovoulos G.D."/>
            <person name="Lopez-Roques C."/>
            <person name="Bouchez O."/>
            <person name="Zahm M."/>
            <person name="Besnard G."/>
            <person name="Bellafiore S."/>
        </authorList>
    </citation>
    <scope>NUCLEOTIDE SEQUENCE</scope>
    <source>
        <strain evidence="12">VN-18</strain>
    </source>
</reference>
<dbReference type="InterPro" id="IPR042296">
    <property type="entry name" value="tRNA_met_Trm1_C"/>
</dbReference>
<evidence type="ECO:0000256" key="6">
    <source>
        <dbReference type="ARBA" id="ARBA00022884"/>
    </source>
</evidence>
<dbReference type="InterPro" id="IPR002905">
    <property type="entry name" value="Trm1"/>
</dbReference>
<evidence type="ECO:0000256" key="10">
    <source>
        <dbReference type="PROSITE-ProRule" id="PRU00958"/>
    </source>
</evidence>
<evidence type="ECO:0000256" key="8">
    <source>
        <dbReference type="ARBA" id="ARBA00051897"/>
    </source>
</evidence>
<evidence type="ECO:0000256" key="2">
    <source>
        <dbReference type="ARBA" id="ARBA00022603"/>
    </source>
</evidence>
<dbReference type="FunFam" id="3.30.56.70:FF:000001">
    <property type="entry name" value="tRNA (guanine(26)-N(2))-dimethyltransferase"/>
    <property type="match status" value="1"/>
</dbReference>
<evidence type="ECO:0000256" key="9">
    <source>
        <dbReference type="ARBA" id="ARBA00074266"/>
    </source>
</evidence>
<proteinExistence type="inferred from homology"/>
<keyword evidence="4 10" id="KW-0949">S-adenosyl-L-methionine</keyword>
<evidence type="ECO:0000256" key="11">
    <source>
        <dbReference type="SAM" id="MobiDB-lite"/>
    </source>
</evidence>
<comment type="similarity">
    <text evidence="10">Belongs to the class I-like SAM-binding methyltransferase superfamily. Trm1 family.</text>
</comment>
<dbReference type="GO" id="GO:0000049">
    <property type="term" value="F:tRNA binding"/>
    <property type="evidence" value="ECO:0007669"/>
    <property type="project" value="UniProtKB-UniRule"/>
</dbReference>
<comment type="caution">
    <text evidence="12">The sequence shown here is derived from an EMBL/GenBank/DDBJ whole genome shotgun (WGS) entry which is preliminary data.</text>
</comment>
<keyword evidence="5 10" id="KW-0819">tRNA processing</keyword>
<evidence type="ECO:0000256" key="7">
    <source>
        <dbReference type="ARBA" id="ARBA00039099"/>
    </source>
</evidence>
<gene>
    <name evidence="12" type="ORF">Mgra_00002047</name>
</gene>
<evidence type="ECO:0000313" key="12">
    <source>
        <dbReference type="EMBL" id="KAF7638365.1"/>
    </source>
</evidence>
<dbReference type="SUPFAM" id="SSF53335">
    <property type="entry name" value="S-adenosyl-L-methionine-dependent methyltransferases"/>
    <property type="match status" value="1"/>
</dbReference>
<feature type="non-terminal residue" evidence="12">
    <location>
        <position position="169"/>
    </location>
</feature>
<dbReference type="GO" id="GO:0160104">
    <property type="term" value="F:tRNA (guanine(26)-N2)-dimethyltransferase activity"/>
    <property type="evidence" value="ECO:0007669"/>
    <property type="project" value="UniProtKB-EC"/>
</dbReference>
<dbReference type="PANTHER" id="PTHR10631:SF3">
    <property type="entry name" value="TRNA (GUANINE(26)-N(2))-DIMETHYLTRANSFERASE"/>
    <property type="match status" value="1"/>
</dbReference>
<accession>A0A8S9ZZ12</accession>
<dbReference type="AlphaFoldDB" id="A0A8S9ZZ12"/>
<dbReference type="PROSITE" id="PS51626">
    <property type="entry name" value="SAM_MT_TRM1"/>
    <property type="match status" value="1"/>
</dbReference>
<dbReference type="InterPro" id="IPR029063">
    <property type="entry name" value="SAM-dependent_MTases_sf"/>
</dbReference>
<dbReference type="Pfam" id="PF02005">
    <property type="entry name" value="TRM"/>
    <property type="match status" value="1"/>
</dbReference>